<dbReference type="GO" id="GO:1902201">
    <property type="term" value="P:negative regulation of bacterial-type flagellum-dependent cell motility"/>
    <property type="evidence" value="ECO:0007669"/>
    <property type="project" value="TreeGrafter"/>
</dbReference>
<dbReference type="PANTHER" id="PTHR45138">
    <property type="entry name" value="REGULATORY COMPONENTS OF SENSORY TRANSDUCTION SYSTEM"/>
    <property type="match status" value="1"/>
</dbReference>
<dbReference type="KEGG" id="vzi:G5S32_06200"/>
<feature type="transmembrane region" description="Helical" evidence="4">
    <location>
        <begin position="299"/>
        <end position="322"/>
    </location>
</feature>
<dbReference type="Proteomes" id="UP000503003">
    <property type="component" value="Chromosome 1"/>
</dbReference>
<evidence type="ECO:0000256" key="2">
    <source>
        <dbReference type="ARBA" id="ARBA00012528"/>
    </source>
</evidence>
<dbReference type="RefSeq" id="WP_165311192.1">
    <property type="nucleotide sequence ID" value="NZ_CP049331.1"/>
</dbReference>
<sequence>MLRLFFTTLFTFIFSVNIAYANYTGSGDLITGIEHFQEPSEQPMNLVEAQEYFQQNPVFSARSSLLNFGISDKASWVRLSLNNTSKDSVFKRLTAGQTWLERVDVYLVTDTLNQHWYSGDGERANHHLIPDVGIVFDLEVPAGESAILIRAQSFDPMTLPIELITNEEARQKDTINHVMSGILYGILFALVGYNIILFFTLKQADSLYYCLYIACFIVMNLGYSGYAFLWLYPDSPTIQNYSTLFFMVLHGVCGLIFVSHFLNLPARMPKLERFIQGYITCGIAVISLLVILQKHQPSAVVAFVFLSFTTLVMIVIGIVNLGKVRDAQYFLLAVSCSMLGLLLTTLSVWGVIPYTYQGYNGAVYGVLLEALILAFVLANRLKVIENERVTAKFLSSYDPLTQLFNRHSFVQAGTKIIQDDTKYNASISFIILDIDYFKSVNDSYGHQVGDRALCHISNLLQKYCRNSDVVARWGGEEMVILLPNTDMSEALNCAENLRSIIEKTPLCIDGEVISLTASFGISSRVNNENLDQLFKHADKQLYIAKNRGRNRVEPQRDNLSALSLNR</sequence>
<dbReference type="InterPro" id="IPR011622">
    <property type="entry name" value="7TMR_DISM_rcpt_extracell_dom2"/>
</dbReference>
<feature type="transmembrane region" description="Helical" evidence="4">
    <location>
        <begin position="274"/>
        <end position="293"/>
    </location>
</feature>
<feature type="transmembrane region" description="Helical" evidence="4">
    <location>
        <begin position="181"/>
        <end position="201"/>
    </location>
</feature>
<feature type="transmembrane region" description="Helical" evidence="4">
    <location>
        <begin position="244"/>
        <end position="262"/>
    </location>
</feature>
<protein>
    <recommendedName>
        <fullName evidence="2">diguanylate cyclase</fullName>
        <ecNumber evidence="2">2.7.7.65</ecNumber>
    </recommendedName>
</protein>
<evidence type="ECO:0000313" key="6">
    <source>
        <dbReference type="EMBL" id="QIH41598.1"/>
    </source>
</evidence>
<keyword evidence="4" id="KW-0472">Membrane</keyword>
<dbReference type="GO" id="GO:0005886">
    <property type="term" value="C:plasma membrane"/>
    <property type="evidence" value="ECO:0007669"/>
    <property type="project" value="TreeGrafter"/>
</dbReference>
<dbReference type="InterPro" id="IPR050469">
    <property type="entry name" value="Diguanylate_Cyclase"/>
</dbReference>
<dbReference type="GO" id="GO:0052621">
    <property type="term" value="F:diguanylate cyclase activity"/>
    <property type="evidence" value="ECO:0007669"/>
    <property type="project" value="UniProtKB-EC"/>
</dbReference>
<dbReference type="SUPFAM" id="SSF55073">
    <property type="entry name" value="Nucleotide cyclase"/>
    <property type="match status" value="1"/>
</dbReference>
<organism evidence="6 7">
    <name type="scientific">Vibrio ziniensis</name>
    <dbReference type="NCBI Taxonomy" id="2711221"/>
    <lineage>
        <taxon>Bacteria</taxon>
        <taxon>Pseudomonadati</taxon>
        <taxon>Pseudomonadota</taxon>
        <taxon>Gammaproteobacteria</taxon>
        <taxon>Vibrionales</taxon>
        <taxon>Vibrionaceae</taxon>
        <taxon>Vibrio</taxon>
    </lineage>
</organism>
<feature type="transmembrane region" description="Helical" evidence="4">
    <location>
        <begin position="208"/>
        <end position="232"/>
    </location>
</feature>
<evidence type="ECO:0000256" key="1">
    <source>
        <dbReference type="ARBA" id="ARBA00001946"/>
    </source>
</evidence>
<keyword evidence="4" id="KW-0812">Transmembrane</keyword>
<dbReference type="EMBL" id="CP049331">
    <property type="protein sequence ID" value="QIH41598.1"/>
    <property type="molecule type" value="Genomic_DNA"/>
</dbReference>
<comment type="catalytic activity">
    <reaction evidence="3">
        <text>2 GTP = 3',3'-c-di-GMP + 2 diphosphate</text>
        <dbReference type="Rhea" id="RHEA:24898"/>
        <dbReference type="ChEBI" id="CHEBI:33019"/>
        <dbReference type="ChEBI" id="CHEBI:37565"/>
        <dbReference type="ChEBI" id="CHEBI:58805"/>
        <dbReference type="EC" id="2.7.7.65"/>
    </reaction>
</comment>
<keyword evidence="4" id="KW-1133">Transmembrane helix</keyword>
<proteinExistence type="predicted"/>
<dbReference type="FunFam" id="3.30.70.270:FF:000001">
    <property type="entry name" value="Diguanylate cyclase domain protein"/>
    <property type="match status" value="1"/>
</dbReference>
<dbReference type="InterPro" id="IPR029787">
    <property type="entry name" value="Nucleotide_cyclase"/>
</dbReference>
<dbReference type="Gene3D" id="3.30.70.270">
    <property type="match status" value="1"/>
</dbReference>
<dbReference type="InterPro" id="IPR043128">
    <property type="entry name" value="Rev_trsase/Diguanyl_cyclase"/>
</dbReference>
<dbReference type="SMART" id="SM00267">
    <property type="entry name" value="GGDEF"/>
    <property type="match status" value="1"/>
</dbReference>
<dbReference type="AlphaFoldDB" id="A0A6G7CHT3"/>
<feature type="domain" description="GGDEF" evidence="5">
    <location>
        <begin position="425"/>
        <end position="557"/>
    </location>
</feature>
<dbReference type="InterPro" id="IPR011623">
    <property type="entry name" value="7TMR_DISM_rcpt_extracell_dom1"/>
</dbReference>
<gene>
    <name evidence="6" type="ORF">G5S32_06200</name>
</gene>
<name>A0A6G7CHT3_9VIBR</name>
<comment type="cofactor">
    <cofactor evidence="1">
        <name>Mg(2+)</name>
        <dbReference type="ChEBI" id="CHEBI:18420"/>
    </cofactor>
</comment>
<dbReference type="CDD" id="cd01949">
    <property type="entry name" value="GGDEF"/>
    <property type="match status" value="1"/>
</dbReference>
<feature type="transmembrane region" description="Helical" evidence="4">
    <location>
        <begin position="329"/>
        <end position="352"/>
    </location>
</feature>
<dbReference type="Gene3D" id="2.60.40.2380">
    <property type="match status" value="1"/>
</dbReference>
<dbReference type="Pfam" id="PF07695">
    <property type="entry name" value="7TMR-DISM_7TM"/>
    <property type="match status" value="1"/>
</dbReference>
<evidence type="ECO:0000313" key="7">
    <source>
        <dbReference type="Proteomes" id="UP000503003"/>
    </source>
</evidence>
<dbReference type="PANTHER" id="PTHR45138:SF9">
    <property type="entry name" value="DIGUANYLATE CYCLASE DGCM-RELATED"/>
    <property type="match status" value="1"/>
</dbReference>
<dbReference type="Pfam" id="PF00990">
    <property type="entry name" value="GGDEF"/>
    <property type="match status" value="1"/>
</dbReference>
<evidence type="ECO:0000256" key="4">
    <source>
        <dbReference type="SAM" id="Phobius"/>
    </source>
</evidence>
<dbReference type="EC" id="2.7.7.65" evidence="2"/>
<feature type="transmembrane region" description="Helical" evidence="4">
    <location>
        <begin position="358"/>
        <end position="378"/>
    </location>
</feature>
<dbReference type="Pfam" id="PF07696">
    <property type="entry name" value="7TMR-DISMED2"/>
    <property type="match status" value="1"/>
</dbReference>
<dbReference type="InterPro" id="IPR000160">
    <property type="entry name" value="GGDEF_dom"/>
</dbReference>
<keyword evidence="7" id="KW-1185">Reference proteome</keyword>
<evidence type="ECO:0000256" key="3">
    <source>
        <dbReference type="ARBA" id="ARBA00034247"/>
    </source>
</evidence>
<dbReference type="NCBIfam" id="TIGR00254">
    <property type="entry name" value="GGDEF"/>
    <property type="match status" value="1"/>
</dbReference>
<accession>A0A6G7CHT3</accession>
<reference evidence="6 7" key="1">
    <citation type="submission" date="2020-02" db="EMBL/GenBank/DDBJ databases">
        <title>A complete genome of a marine bacterium Vibrio sp. ZWAL4003 isolated from the mangrove sediment with the ability to degrade polysaccharides.</title>
        <authorList>
            <person name="Wu J."/>
            <person name="Qu W."/>
            <person name="Zeng R."/>
        </authorList>
    </citation>
    <scope>NUCLEOTIDE SEQUENCE [LARGE SCALE GENOMIC DNA]</scope>
    <source>
        <strain evidence="6 7">ZWAL4003</strain>
    </source>
</reference>
<dbReference type="GO" id="GO:0043709">
    <property type="term" value="P:cell adhesion involved in single-species biofilm formation"/>
    <property type="evidence" value="ECO:0007669"/>
    <property type="project" value="TreeGrafter"/>
</dbReference>
<evidence type="ECO:0000259" key="5">
    <source>
        <dbReference type="PROSITE" id="PS50887"/>
    </source>
</evidence>
<dbReference type="PROSITE" id="PS50887">
    <property type="entry name" value="GGDEF"/>
    <property type="match status" value="1"/>
</dbReference>